<feature type="region of interest" description="Disordered" evidence="1">
    <location>
        <begin position="68"/>
        <end position="100"/>
    </location>
</feature>
<gene>
    <name evidence="2" type="ORF">RAT170B_0848</name>
</gene>
<organism evidence="2 3">
    <name type="scientific">Rickettsia argasii T170-B</name>
    <dbReference type="NCBI Taxonomy" id="1268837"/>
    <lineage>
        <taxon>Bacteria</taxon>
        <taxon>Pseudomonadati</taxon>
        <taxon>Pseudomonadota</taxon>
        <taxon>Alphaproteobacteria</taxon>
        <taxon>Rickettsiales</taxon>
        <taxon>Rickettsiaceae</taxon>
        <taxon>Rickettsieae</taxon>
        <taxon>Rickettsia</taxon>
        <taxon>spotted fever group</taxon>
    </lineage>
</organism>
<dbReference type="EMBL" id="LAOQ01000003">
    <property type="protein sequence ID" value="KJW04535.1"/>
    <property type="molecule type" value="Genomic_DNA"/>
</dbReference>
<keyword evidence="3" id="KW-1185">Reference proteome</keyword>
<sequence>MEFVPNGYTDTAATGTVVLLQGLQVQQVGVQAAAQPAHAQARAEAAIVGNVIVARETVDMLGQRQARLRYGSGSGEGSATSRQRKLKVKASTECTGTNTS</sequence>
<protein>
    <submittedName>
        <fullName evidence="2">Uncharacterized protein</fullName>
    </submittedName>
</protein>
<evidence type="ECO:0000313" key="3">
    <source>
        <dbReference type="Proteomes" id="UP000033736"/>
    </source>
</evidence>
<proteinExistence type="predicted"/>
<comment type="caution">
    <text evidence="2">The sequence shown here is derived from an EMBL/GenBank/DDBJ whole genome shotgun (WGS) entry which is preliminary data.</text>
</comment>
<dbReference type="PATRIC" id="fig|1268837.3.peg.1026"/>
<dbReference type="Proteomes" id="UP000033736">
    <property type="component" value="Unassembled WGS sequence"/>
</dbReference>
<dbReference type="RefSeq" id="WP_014013766.1">
    <property type="nucleotide sequence ID" value="NZ_LAOQ01000003.1"/>
</dbReference>
<name>A0A0F3RDK1_9RICK</name>
<evidence type="ECO:0000313" key="2">
    <source>
        <dbReference type="EMBL" id="KJW04535.1"/>
    </source>
</evidence>
<dbReference type="AlphaFoldDB" id="A0A0F3RDK1"/>
<evidence type="ECO:0000256" key="1">
    <source>
        <dbReference type="SAM" id="MobiDB-lite"/>
    </source>
</evidence>
<accession>A0A0F3RDK1</accession>
<reference evidence="2 3" key="1">
    <citation type="submission" date="2015-01" db="EMBL/GenBank/DDBJ databases">
        <title>Genome Sequencing of Rickettsiales /home/snadendla/prok_pipe/test/illegal_ec_num.txt.</title>
        <authorList>
            <person name="Daugherty S.C."/>
            <person name="Su Q."/>
            <person name="Abolude K."/>
            <person name="Beier-Sexton M."/>
            <person name="Carlyon J.A."/>
            <person name="Carter R."/>
            <person name="Day N.P."/>
            <person name="Dumler S.J."/>
            <person name="Dyachenko V."/>
            <person name="Godinez A."/>
            <person name="Kurtti T.J."/>
            <person name="Lichay M."/>
            <person name="Mullins K.E."/>
            <person name="Ott S."/>
            <person name="Pappas-Brown V."/>
            <person name="Paris D.H."/>
            <person name="Patel P."/>
            <person name="Richards A.L."/>
            <person name="Sadzewicz L."/>
            <person name="Sears K."/>
            <person name="Seidman D."/>
            <person name="Sengamalay N."/>
            <person name="Stenos J."/>
            <person name="Tallon L.J."/>
            <person name="Vincent G."/>
            <person name="Fraser C.M."/>
            <person name="Munderloh U."/>
            <person name="Dunning-Hotopp J.C."/>
        </authorList>
    </citation>
    <scope>NUCLEOTIDE SEQUENCE [LARGE SCALE GENOMIC DNA]</scope>
    <source>
        <strain evidence="2 3">T170-B</strain>
    </source>
</reference>